<dbReference type="Proteomes" id="UP000002941">
    <property type="component" value="Unassembled WGS sequence"/>
</dbReference>
<keyword evidence="2 8" id="KW-0813">Transport</keyword>
<dbReference type="InterPro" id="IPR000515">
    <property type="entry name" value="MetI-like"/>
</dbReference>
<feature type="transmembrane region" description="Helical" evidence="8">
    <location>
        <begin position="345"/>
        <end position="372"/>
    </location>
</feature>
<gene>
    <name evidence="10" type="ORF">HMPREF1318_0264</name>
</gene>
<evidence type="ECO:0000256" key="1">
    <source>
        <dbReference type="ARBA" id="ARBA00004429"/>
    </source>
</evidence>
<evidence type="ECO:0000256" key="4">
    <source>
        <dbReference type="ARBA" id="ARBA00022519"/>
    </source>
</evidence>
<evidence type="ECO:0000313" key="11">
    <source>
        <dbReference type="Proteomes" id="UP000002941"/>
    </source>
</evidence>
<comment type="subcellular location">
    <subcellularLocation>
        <location evidence="1">Cell inner membrane</location>
        <topology evidence="1">Multi-pass membrane protein</topology>
    </subcellularLocation>
    <subcellularLocation>
        <location evidence="8">Cell membrane</location>
        <topology evidence="8">Multi-pass membrane protein</topology>
    </subcellularLocation>
</comment>
<dbReference type="PANTHER" id="PTHR43357:SF3">
    <property type="entry name" value="FE(3+)-TRANSPORT SYSTEM PERMEASE PROTEIN FBPB 2"/>
    <property type="match status" value="1"/>
</dbReference>
<keyword evidence="6 8" id="KW-1133">Transmembrane helix</keyword>
<feature type="transmembrane region" description="Helical" evidence="8">
    <location>
        <begin position="297"/>
        <end position="325"/>
    </location>
</feature>
<proteinExistence type="inferred from homology"/>
<feature type="transmembrane region" description="Helical" evidence="8">
    <location>
        <begin position="145"/>
        <end position="164"/>
    </location>
</feature>
<feature type="transmembrane region" description="Helical" evidence="8">
    <location>
        <begin position="193"/>
        <end position="214"/>
    </location>
</feature>
<keyword evidence="3" id="KW-1003">Cell membrane</keyword>
<evidence type="ECO:0000256" key="8">
    <source>
        <dbReference type="RuleBase" id="RU363032"/>
    </source>
</evidence>
<dbReference type="SUPFAM" id="SSF161098">
    <property type="entry name" value="MetI-like"/>
    <property type="match status" value="2"/>
</dbReference>
<dbReference type="RefSeq" id="WP_008731520.1">
    <property type="nucleotide sequence ID" value="NZ_AKFT01000113.1"/>
</dbReference>
<feature type="transmembrane region" description="Helical" evidence="8">
    <location>
        <begin position="529"/>
        <end position="549"/>
    </location>
</feature>
<evidence type="ECO:0000256" key="3">
    <source>
        <dbReference type="ARBA" id="ARBA00022475"/>
    </source>
</evidence>
<dbReference type="CDD" id="cd06261">
    <property type="entry name" value="TM_PBP2"/>
    <property type="match status" value="2"/>
</dbReference>
<sequence>MTSLPGSARTRRRRPVDLSVAAVLAVVIACLFLTVGIPVGKLLGAALSPDGRSAILASLTIQTTPLRNTIVLGALVGTLGTAIGFLTAYAQVFLDFRGKRALHWITLLPTVSPPFATATALITLFGKRGIITFHLLGADHNIYGLQGLTIVLAMTFAPVAYLNIRGMFENMDPSHFEAAASLGASPLQTLFKVTIPMTIPALLASFLVLFVEGIADLANPLVLGGDYRVLASQIYFAVAGGGDVASAAGIALVLLVPAISVFAVQKYWAGKKTVITVTGKPTGTVKPVTARTVKYPVLLLVGVWVALVLACYTAILVGGFVKILAVDNSWTLDHYQFVYRLGADAVTKTLMMTLIATPIAALLALLIAWLVVRHLPRAGRILDFVGMLGIAVPGTVLGLGFALAYSGPTWFLGHRILPPLAGGLATGAGAVSIIMVYIARAIPTGQQACISALKQINPQVEEASTSLGASQITTLRLITLPLLRSGVVTAMTYGITKSMTMITAIIFITTPQTKVMTAQILDEVDAGHFGNAFAYCTVLIVLAIASLAINQLNRSMRTAQS</sequence>
<keyword evidence="5 8" id="KW-0812">Transmembrane</keyword>
<evidence type="ECO:0000256" key="7">
    <source>
        <dbReference type="ARBA" id="ARBA00023136"/>
    </source>
</evidence>
<feature type="transmembrane region" description="Helical" evidence="8">
    <location>
        <begin position="20"/>
        <end position="39"/>
    </location>
</feature>
<feature type="transmembrane region" description="Helical" evidence="8">
    <location>
        <begin position="70"/>
        <end position="90"/>
    </location>
</feature>
<comment type="similarity">
    <text evidence="8">Belongs to the binding-protein-dependent transport system permease family.</text>
</comment>
<evidence type="ECO:0000256" key="5">
    <source>
        <dbReference type="ARBA" id="ARBA00022692"/>
    </source>
</evidence>
<dbReference type="PROSITE" id="PS50928">
    <property type="entry name" value="ABC_TM1"/>
    <property type="match status" value="2"/>
</dbReference>
<comment type="caution">
    <text evidence="10">The sequence shown here is derived from an EMBL/GenBank/DDBJ whole genome shotgun (WGS) entry which is preliminary data.</text>
</comment>
<dbReference type="EMBL" id="AKFT01000113">
    <property type="protein sequence ID" value="EJF44298.1"/>
    <property type="molecule type" value="Genomic_DNA"/>
</dbReference>
<feature type="domain" description="ABC transmembrane type-1" evidence="9">
    <location>
        <begin position="66"/>
        <end position="263"/>
    </location>
</feature>
<evidence type="ECO:0000313" key="10">
    <source>
        <dbReference type="EMBL" id="EJF44298.1"/>
    </source>
</evidence>
<dbReference type="eggNOG" id="COG1178">
    <property type="taxonomic scope" value="Bacteria"/>
</dbReference>
<dbReference type="GO" id="GO:0005886">
    <property type="term" value="C:plasma membrane"/>
    <property type="evidence" value="ECO:0007669"/>
    <property type="project" value="UniProtKB-SubCell"/>
</dbReference>
<keyword evidence="7 8" id="KW-0472">Membrane</keyword>
<dbReference type="OrthoDB" id="9808619at2"/>
<feature type="transmembrane region" description="Helical" evidence="8">
    <location>
        <begin position="234"/>
        <end position="264"/>
    </location>
</feature>
<name>J1HFQ1_9ACTO</name>
<dbReference type="PANTHER" id="PTHR43357">
    <property type="entry name" value="INNER MEMBRANE ABC TRANSPORTER PERMEASE PROTEIN YDCV"/>
    <property type="match status" value="1"/>
</dbReference>
<feature type="transmembrane region" description="Helical" evidence="8">
    <location>
        <begin position="416"/>
        <end position="438"/>
    </location>
</feature>
<reference evidence="10 11" key="1">
    <citation type="submission" date="2012-05" db="EMBL/GenBank/DDBJ databases">
        <authorList>
            <person name="Harkins D.M."/>
            <person name="Madupu R."/>
            <person name="Durkin A.S."/>
            <person name="Torralba M."/>
            <person name="Methe B."/>
            <person name="Sutton G.G."/>
            <person name="Nelson K.E."/>
        </authorList>
    </citation>
    <scope>NUCLEOTIDE SEQUENCE [LARGE SCALE GENOMIC DNA]</scope>
    <source>
        <strain evidence="10 11">F0489</strain>
    </source>
</reference>
<dbReference type="AlphaFoldDB" id="J1HFQ1"/>
<feature type="domain" description="ABC transmembrane type-1" evidence="9">
    <location>
        <begin position="346"/>
        <end position="550"/>
    </location>
</feature>
<protein>
    <submittedName>
        <fullName evidence="10">ABC transporter, permease protein</fullName>
    </submittedName>
</protein>
<keyword evidence="11" id="KW-1185">Reference proteome</keyword>
<dbReference type="InterPro" id="IPR035906">
    <property type="entry name" value="MetI-like_sf"/>
</dbReference>
<evidence type="ECO:0000259" key="9">
    <source>
        <dbReference type="PROSITE" id="PS50928"/>
    </source>
</evidence>
<dbReference type="Gene3D" id="1.10.3720.10">
    <property type="entry name" value="MetI-like"/>
    <property type="match status" value="2"/>
</dbReference>
<feature type="transmembrane region" description="Helical" evidence="8">
    <location>
        <begin position="384"/>
        <end position="404"/>
    </location>
</feature>
<feature type="transmembrane region" description="Helical" evidence="8">
    <location>
        <begin position="486"/>
        <end position="509"/>
    </location>
</feature>
<evidence type="ECO:0000256" key="2">
    <source>
        <dbReference type="ARBA" id="ARBA00022448"/>
    </source>
</evidence>
<dbReference type="PATRIC" id="fig|1125718.3.peg.1441"/>
<accession>J1HFQ1</accession>
<dbReference type="GO" id="GO:0055085">
    <property type="term" value="P:transmembrane transport"/>
    <property type="evidence" value="ECO:0007669"/>
    <property type="project" value="InterPro"/>
</dbReference>
<keyword evidence="4" id="KW-0997">Cell inner membrane</keyword>
<feature type="transmembrane region" description="Helical" evidence="8">
    <location>
        <begin position="102"/>
        <end position="125"/>
    </location>
</feature>
<organism evidence="10 11">
    <name type="scientific">Actinomyces massiliensis F0489</name>
    <dbReference type="NCBI Taxonomy" id="1125718"/>
    <lineage>
        <taxon>Bacteria</taxon>
        <taxon>Bacillati</taxon>
        <taxon>Actinomycetota</taxon>
        <taxon>Actinomycetes</taxon>
        <taxon>Actinomycetales</taxon>
        <taxon>Actinomycetaceae</taxon>
        <taxon>Actinomyces</taxon>
    </lineage>
</organism>
<dbReference type="Pfam" id="PF00528">
    <property type="entry name" value="BPD_transp_1"/>
    <property type="match status" value="2"/>
</dbReference>
<evidence type="ECO:0000256" key="6">
    <source>
        <dbReference type="ARBA" id="ARBA00022989"/>
    </source>
</evidence>